<dbReference type="InterPro" id="IPR027417">
    <property type="entry name" value="P-loop_NTPase"/>
</dbReference>
<dbReference type="Pfam" id="PF03969">
    <property type="entry name" value="AFG1_ATPase"/>
    <property type="match status" value="2"/>
</dbReference>
<keyword evidence="3" id="KW-0131">Cell cycle</keyword>
<name>A0ABY7K2F0_9ACTN</name>
<dbReference type="Proteomes" id="UP001164693">
    <property type="component" value="Chromosome"/>
</dbReference>
<reference evidence="3" key="1">
    <citation type="submission" date="2022-05" db="EMBL/GenBank/DDBJ databases">
        <title>Jatrophihabitans sp. SB3-54 whole genome sequence.</title>
        <authorList>
            <person name="Suh M.K."/>
            <person name="Eom M.K."/>
            <person name="Kim J.S."/>
            <person name="Kim H.S."/>
            <person name="Do H.E."/>
            <person name="Shin Y.K."/>
            <person name="Lee J.-S."/>
        </authorList>
    </citation>
    <scope>NUCLEOTIDE SEQUENCE</scope>
    <source>
        <strain evidence="3">SB3-54</strain>
    </source>
</reference>
<dbReference type="PANTHER" id="PTHR12169">
    <property type="entry name" value="ATPASE N2B"/>
    <property type="match status" value="1"/>
</dbReference>
<evidence type="ECO:0000256" key="2">
    <source>
        <dbReference type="ARBA" id="ARBA00022840"/>
    </source>
</evidence>
<protein>
    <submittedName>
        <fullName evidence="3">Cell division protein ZapE</fullName>
    </submittedName>
</protein>
<dbReference type="SUPFAM" id="SSF52540">
    <property type="entry name" value="P-loop containing nucleoside triphosphate hydrolases"/>
    <property type="match status" value="1"/>
</dbReference>
<keyword evidence="3" id="KW-0132">Cell division</keyword>
<dbReference type="Gene3D" id="3.40.50.300">
    <property type="entry name" value="P-loop containing nucleotide triphosphate hydrolases"/>
    <property type="match status" value="1"/>
</dbReference>
<dbReference type="InterPro" id="IPR005654">
    <property type="entry name" value="ATPase_AFG1-like"/>
</dbReference>
<keyword evidence="2" id="KW-0067">ATP-binding</keyword>
<dbReference type="EMBL" id="CP097463">
    <property type="protein sequence ID" value="WAX57306.1"/>
    <property type="molecule type" value="Genomic_DNA"/>
</dbReference>
<keyword evidence="4" id="KW-1185">Reference proteome</keyword>
<accession>A0ABY7K2F0</accession>
<dbReference type="NCBIfam" id="NF040713">
    <property type="entry name" value="ZapE"/>
    <property type="match status" value="1"/>
</dbReference>
<dbReference type="GO" id="GO:0051301">
    <property type="term" value="P:cell division"/>
    <property type="evidence" value="ECO:0007669"/>
    <property type="project" value="UniProtKB-KW"/>
</dbReference>
<organism evidence="3 4">
    <name type="scientific">Jatrophihabitans cynanchi</name>
    <dbReference type="NCBI Taxonomy" id="2944128"/>
    <lineage>
        <taxon>Bacteria</taxon>
        <taxon>Bacillati</taxon>
        <taxon>Actinomycetota</taxon>
        <taxon>Actinomycetes</taxon>
        <taxon>Jatrophihabitantales</taxon>
        <taxon>Jatrophihabitantaceae</taxon>
        <taxon>Jatrophihabitans</taxon>
    </lineage>
</organism>
<evidence type="ECO:0000313" key="3">
    <source>
        <dbReference type="EMBL" id="WAX57306.1"/>
    </source>
</evidence>
<proteinExistence type="predicted"/>
<evidence type="ECO:0000256" key="1">
    <source>
        <dbReference type="ARBA" id="ARBA00022741"/>
    </source>
</evidence>
<dbReference type="PANTHER" id="PTHR12169:SF6">
    <property type="entry name" value="AFG1-LIKE ATPASE"/>
    <property type="match status" value="1"/>
</dbReference>
<sequence length="339" mass="36341">MTVPSRLVDRSPQVPPQALIAGLVPPPLFGGVRFETYRPDPAEPTQAAALGALRGFAVSLQRPAPRGRWRRRRATGGAPRGVYLDGGFGVGKTHLLASLWHAAPGPKAYATFVELTHLAGALGFAAVVEALGGMRLLAIDEFELDDPGDTVLVSTLLARLAERGVALAATSNTLPDRLGEERFAAEDFLREIQGLAARFTAVRVDGPDYRHRGLPQAPAPLRDDEVRERAQATPGATLDSFDELTTHLARLHPSRYGALVDGVTAVHLTGVHTAVDQAAALRLVVFADRLYDREIPVVGSGAPFDRLFDADMLSGGYRKKYRRAISRLVALNRTGVGVG</sequence>
<keyword evidence="1" id="KW-0547">Nucleotide-binding</keyword>
<evidence type="ECO:0000313" key="4">
    <source>
        <dbReference type="Proteomes" id="UP001164693"/>
    </source>
</evidence>
<gene>
    <name evidence="3" type="primary">zapE</name>
    <name evidence="3" type="ORF">M6B22_00720</name>
</gene>